<evidence type="ECO:0000313" key="3">
    <source>
        <dbReference type="EMBL" id="KAH3698153.1"/>
    </source>
</evidence>
<sequence length="76" mass="7938">MLSFNVGMSMNTVLGTLSLLCSIVLVVLKPARDMSSLKITGCQCSGSRNTCTVEQIGHDLGGNSVRATFNSSKVSA</sequence>
<keyword evidence="1" id="KW-0472">Membrane</keyword>
<dbReference type="EMBL" id="JAIWYP010000016">
    <property type="protein sequence ID" value="KAH3698153.1"/>
    <property type="molecule type" value="Genomic_DNA"/>
</dbReference>
<evidence type="ECO:0000256" key="1">
    <source>
        <dbReference type="SAM" id="Phobius"/>
    </source>
</evidence>
<proteinExistence type="predicted"/>
<reference evidence="3" key="2">
    <citation type="submission" date="2020-11" db="EMBL/GenBank/DDBJ databases">
        <authorList>
            <person name="McCartney M.A."/>
            <person name="Auch B."/>
            <person name="Kono T."/>
            <person name="Mallez S."/>
            <person name="Becker A."/>
            <person name="Gohl D.M."/>
            <person name="Silverstein K.A.T."/>
            <person name="Koren S."/>
            <person name="Bechman K.B."/>
            <person name="Herman A."/>
            <person name="Abrahante J.E."/>
            <person name="Garbe J."/>
        </authorList>
    </citation>
    <scope>NUCLEOTIDE SEQUENCE</scope>
    <source>
        <strain evidence="3">Duluth1</strain>
        <tissue evidence="3">Whole animal</tissue>
    </source>
</reference>
<gene>
    <name evidence="3" type="ORF">DPMN_085672</name>
</gene>
<reference evidence="3" key="1">
    <citation type="journal article" date="2019" name="bioRxiv">
        <title>The Genome of the Zebra Mussel, Dreissena polymorpha: A Resource for Invasive Species Research.</title>
        <authorList>
            <person name="McCartney M.A."/>
            <person name="Auch B."/>
            <person name="Kono T."/>
            <person name="Mallez S."/>
            <person name="Zhang Y."/>
            <person name="Obille A."/>
            <person name="Becker A."/>
            <person name="Abrahante J.E."/>
            <person name="Garbe J."/>
            <person name="Badalamenti J.P."/>
            <person name="Herman A."/>
            <person name="Mangelson H."/>
            <person name="Liachko I."/>
            <person name="Sullivan S."/>
            <person name="Sone E.D."/>
            <person name="Koren S."/>
            <person name="Silverstein K.A.T."/>
            <person name="Beckman K.B."/>
            <person name="Gohl D.M."/>
        </authorList>
    </citation>
    <scope>NUCLEOTIDE SEQUENCE</scope>
    <source>
        <strain evidence="3">Duluth1</strain>
        <tissue evidence="3">Whole animal</tissue>
    </source>
</reference>
<name>A0A9D4BM49_DREPO</name>
<keyword evidence="4" id="KW-1185">Reference proteome</keyword>
<evidence type="ECO:0000313" key="4">
    <source>
        <dbReference type="Proteomes" id="UP000828390"/>
    </source>
</evidence>
<protein>
    <submittedName>
        <fullName evidence="3">Uncharacterized protein</fullName>
    </submittedName>
</protein>
<dbReference type="AlphaFoldDB" id="A0A9D4BM49"/>
<evidence type="ECO:0000256" key="2">
    <source>
        <dbReference type="SAM" id="SignalP"/>
    </source>
</evidence>
<feature type="transmembrane region" description="Helical" evidence="1">
    <location>
        <begin position="6"/>
        <end position="28"/>
    </location>
</feature>
<keyword evidence="1" id="KW-0812">Transmembrane</keyword>
<comment type="caution">
    <text evidence="3">The sequence shown here is derived from an EMBL/GenBank/DDBJ whole genome shotgun (WGS) entry which is preliminary data.</text>
</comment>
<feature type="chain" id="PRO_5039138660" evidence="2">
    <location>
        <begin position="16"/>
        <end position="76"/>
    </location>
</feature>
<keyword evidence="2" id="KW-0732">Signal</keyword>
<keyword evidence="1" id="KW-1133">Transmembrane helix</keyword>
<organism evidence="3 4">
    <name type="scientific">Dreissena polymorpha</name>
    <name type="common">Zebra mussel</name>
    <name type="synonym">Mytilus polymorpha</name>
    <dbReference type="NCBI Taxonomy" id="45954"/>
    <lineage>
        <taxon>Eukaryota</taxon>
        <taxon>Metazoa</taxon>
        <taxon>Spiralia</taxon>
        <taxon>Lophotrochozoa</taxon>
        <taxon>Mollusca</taxon>
        <taxon>Bivalvia</taxon>
        <taxon>Autobranchia</taxon>
        <taxon>Heteroconchia</taxon>
        <taxon>Euheterodonta</taxon>
        <taxon>Imparidentia</taxon>
        <taxon>Neoheterodontei</taxon>
        <taxon>Myida</taxon>
        <taxon>Dreissenoidea</taxon>
        <taxon>Dreissenidae</taxon>
        <taxon>Dreissena</taxon>
    </lineage>
</organism>
<feature type="signal peptide" evidence="2">
    <location>
        <begin position="1"/>
        <end position="15"/>
    </location>
</feature>
<dbReference type="Proteomes" id="UP000828390">
    <property type="component" value="Unassembled WGS sequence"/>
</dbReference>
<accession>A0A9D4BM49</accession>